<reference evidence="2 3" key="1">
    <citation type="journal article" date="2022" name="Nat. Ecol. Evol.">
        <title>A masculinizing supergene underlies an exaggerated male reproductive morph in a spider.</title>
        <authorList>
            <person name="Hendrickx F."/>
            <person name="De Corte Z."/>
            <person name="Sonet G."/>
            <person name="Van Belleghem S.M."/>
            <person name="Kostlbacher S."/>
            <person name="Vangestel C."/>
        </authorList>
    </citation>
    <scope>NUCLEOTIDE SEQUENCE [LARGE SCALE GENOMIC DNA]</scope>
    <source>
        <strain evidence="2">W744_W776</strain>
    </source>
</reference>
<feature type="transmembrane region" description="Helical" evidence="1">
    <location>
        <begin position="25"/>
        <end position="48"/>
    </location>
</feature>
<name>A0AAV6UC46_9ARAC</name>
<feature type="transmembrane region" description="Helical" evidence="1">
    <location>
        <begin position="54"/>
        <end position="76"/>
    </location>
</feature>
<keyword evidence="1" id="KW-1133">Transmembrane helix</keyword>
<sequence>MIIGIQTSSYPKPSSLHAKKLPLKWWNVIALVYLHLFSLKTVLAMFLTDGGLGFWMQLSTFLKSSFATVCADVYVMKRNKMHTLIRRISKLFGTITFDNKRKYLNAASKVLLY</sequence>
<evidence type="ECO:0000256" key="1">
    <source>
        <dbReference type="SAM" id="Phobius"/>
    </source>
</evidence>
<evidence type="ECO:0000313" key="2">
    <source>
        <dbReference type="EMBL" id="KAG8181615.1"/>
    </source>
</evidence>
<proteinExistence type="predicted"/>
<accession>A0AAV6UC46</accession>
<dbReference type="EMBL" id="JAFNEN010000505">
    <property type="protein sequence ID" value="KAG8181615.1"/>
    <property type="molecule type" value="Genomic_DNA"/>
</dbReference>
<dbReference type="Proteomes" id="UP000827092">
    <property type="component" value="Unassembled WGS sequence"/>
</dbReference>
<organism evidence="2 3">
    <name type="scientific">Oedothorax gibbosus</name>
    <dbReference type="NCBI Taxonomy" id="931172"/>
    <lineage>
        <taxon>Eukaryota</taxon>
        <taxon>Metazoa</taxon>
        <taxon>Ecdysozoa</taxon>
        <taxon>Arthropoda</taxon>
        <taxon>Chelicerata</taxon>
        <taxon>Arachnida</taxon>
        <taxon>Araneae</taxon>
        <taxon>Araneomorphae</taxon>
        <taxon>Entelegynae</taxon>
        <taxon>Araneoidea</taxon>
        <taxon>Linyphiidae</taxon>
        <taxon>Erigoninae</taxon>
        <taxon>Oedothorax</taxon>
    </lineage>
</organism>
<gene>
    <name evidence="2" type="ORF">JTE90_017735</name>
</gene>
<evidence type="ECO:0000313" key="3">
    <source>
        <dbReference type="Proteomes" id="UP000827092"/>
    </source>
</evidence>
<dbReference type="AlphaFoldDB" id="A0AAV6UC46"/>
<keyword evidence="1" id="KW-0812">Transmembrane</keyword>
<comment type="caution">
    <text evidence="2">The sequence shown here is derived from an EMBL/GenBank/DDBJ whole genome shotgun (WGS) entry which is preliminary data.</text>
</comment>
<keyword evidence="3" id="KW-1185">Reference proteome</keyword>
<protein>
    <submittedName>
        <fullName evidence="2">Uncharacterized protein</fullName>
    </submittedName>
</protein>
<keyword evidence="1" id="KW-0472">Membrane</keyword>